<proteinExistence type="predicted"/>
<name>A0A074Y1J4_AURPU</name>
<keyword evidence="3" id="KW-1185">Reference proteome</keyword>
<dbReference type="AlphaFoldDB" id="A0A074Y1J4"/>
<accession>A0A074Y1J4</accession>
<dbReference type="EMBL" id="KL584996">
    <property type="protein sequence ID" value="KEQ80776.1"/>
    <property type="molecule type" value="Genomic_DNA"/>
</dbReference>
<protein>
    <submittedName>
        <fullName evidence="2">Uncharacterized protein</fullName>
    </submittedName>
</protein>
<gene>
    <name evidence="2" type="ORF">M438DRAFT_107219</name>
</gene>
<keyword evidence="1" id="KW-0472">Membrane</keyword>
<keyword evidence="1" id="KW-1133">Transmembrane helix</keyword>
<organism evidence="2 3">
    <name type="scientific">Aureobasidium pullulans EXF-150</name>
    <dbReference type="NCBI Taxonomy" id="1043002"/>
    <lineage>
        <taxon>Eukaryota</taxon>
        <taxon>Fungi</taxon>
        <taxon>Dikarya</taxon>
        <taxon>Ascomycota</taxon>
        <taxon>Pezizomycotina</taxon>
        <taxon>Dothideomycetes</taxon>
        <taxon>Dothideomycetidae</taxon>
        <taxon>Dothideales</taxon>
        <taxon>Saccotheciaceae</taxon>
        <taxon>Aureobasidium</taxon>
    </lineage>
</organism>
<dbReference type="GeneID" id="40740982"/>
<evidence type="ECO:0000256" key="1">
    <source>
        <dbReference type="SAM" id="Phobius"/>
    </source>
</evidence>
<sequence length="155" mass="16544">MLISNPPGYWSTGGRLDQDAVVEYGNDQLGALSFIMVAGAAVLGYFYPPVTHNLTTSCASSGSFSSTSSKCGPHNTICTTLTSCMTADTNGTLRPTTLQNKPQISTNLNYQITATPLQTKYATSTSRSSTSSLGRPPSASFVVYREVRRTQGRTK</sequence>
<keyword evidence="1" id="KW-0812">Transmembrane</keyword>
<evidence type="ECO:0000313" key="3">
    <source>
        <dbReference type="Proteomes" id="UP000030706"/>
    </source>
</evidence>
<feature type="transmembrane region" description="Helical" evidence="1">
    <location>
        <begin position="29"/>
        <end position="47"/>
    </location>
</feature>
<evidence type="ECO:0000313" key="2">
    <source>
        <dbReference type="EMBL" id="KEQ80776.1"/>
    </source>
</evidence>
<dbReference type="RefSeq" id="XP_029756963.1">
    <property type="nucleotide sequence ID" value="XM_029898676.1"/>
</dbReference>
<reference evidence="2 3" key="1">
    <citation type="journal article" date="2014" name="BMC Genomics">
        <title>Genome sequencing of four Aureobasidium pullulans varieties: biotechnological potential, stress tolerance, and description of new species.</title>
        <authorList>
            <person name="Gostin Ar C."/>
            <person name="Ohm R.A."/>
            <person name="Kogej T."/>
            <person name="Sonjak S."/>
            <person name="Turk M."/>
            <person name="Zajc J."/>
            <person name="Zalar P."/>
            <person name="Grube M."/>
            <person name="Sun H."/>
            <person name="Han J."/>
            <person name="Sharma A."/>
            <person name="Chiniquy J."/>
            <person name="Ngan C.Y."/>
            <person name="Lipzen A."/>
            <person name="Barry K."/>
            <person name="Grigoriev I.V."/>
            <person name="Gunde-Cimerman N."/>
        </authorList>
    </citation>
    <scope>NUCLEOTIDE SEQUENCE [LARGE SCALE GENOMIC DNA]</scope>
    <source>
        <strain evidence="2 3">EXF-150</strain>
    </source>
</reference>
<dbReference type="HOGENOM" id="CLU_1695123_0_0_1"/>
<dbReference type="Proteomes" id="UP000030706">
    <property type="component" value="Unassembled WGS sequence"/>
</dbReference>